<reference evidence="5 6" key="1">
    <citation type="journal article" date="2006" name="J. Bacteriol.">
        <title>Complete genome sequence of the dehalorespiring bacterium Desulfitobacterium hafniense Y51 and comparison with Dehalococcoides ethenogenes 195.</title>
        <authorList>
            <person name="Nonaka H."/>
            <person name="Keresztes G."/>
            <person name="Shinoda Y."/>
            <person name="Ikenaga Y."/>
            <person name="Abe M."/>
            <person name="Naito K."/>
            <person name="Inatomi K."/>
            <person name="Furukawa K."/>
            <person name="Inui M."/>
            <person name="Yukawa H."/>
        </authorList>
    </citation>
    <scope>NUCLEOTIDE SEQUENCE [LARGE SCALE GENOMIC DNA]</scope>
    <source>
        <strain evidence="5 6">Y51</strain>
    </source>
</reference>
<dbReference type="Proteomes" id="UP000001946">
    <property type="component" value="Chromosome"/>
</dbReference>
<dbReference type="GO" id="GO:0003700">
    <property type="term" value="F:DNA-binding transcription factor activity"/>
    <property type="evidence" value="ECO:0007669"/>
    <property type="project" value="InterPro"/>
</dbReference>
<dbReference type="STRING" id="138119.DSY3632"/>
<dbReference type="SUPFAM" id="SSF46785">
    <property type="entry name" value="Winged helix' DNA-binding domain"/>
    <property type="match status" value="1"/>
</dbReference>
<dbReference type="Pfam" id="PF13463">
    <property type="entry name" value="HTH_27"/>
    <property type="match status" value="1"/>
</dbReference>
<keyword evidence="6" id="KW-1185">Reference proteome</keyword>
<sequence length="152" mass="17490">MISNYNLFMKQIETDNTINLMSRINERANRFILAELEKREITDIAPSHGAVLAALFRDSELTMSEIAQRVNRDRSTVTNSVNKLIDSGYLATMKNAQDSRSTLVFLTPKGRELEPAFFQISQSLAMLEYQGISAEEREIFRKVLERIYMNFS</sequence>
<dbReference type="GO" id="GO:0003677">
    <property type="term" value="F:DNA binding"/>
    <property type="evidence" value="ECO:0007669"/>
    <property type="project" value="UniProtKB-KW"/>
</dbReference>
<dbReference type="PROSITE" id="PS50995">
    <property type="entry name" value="HTH_MARR_2"/>
    <property type="match status" value="1"/>
</dbReference>
<accession>Q24RC1</accession>
<evidence type="ECO:0000256" key="1">
    <source>
        <dbReference type="ARBA" id="ARBA00023015"/>
    </source>
</evidence>
<dbReference type="PANTHER" id="PTHR42756">
    <property type="entry name" value="TRANSCRIPTIONAL REGULATOR, MARR"/>
    <property type="match status" value="1"/>
</dbReference>
<gene>
    <name evidence="5" type="ordered locus">DSY3632</name>
</gene>
<dbReference type="eggNOG" id="COG1846">
    <property type="taxonomic scope" value="Bacteria"/>
</dbReference>
<proteinExistence type="predicted"/>
<evidence type="ECO:0000259" key="4">
    <source>
        <dbReference type="PROSITE" id="PS50995"/>
    </source>
</evidence>
<keyword evidence="2" id="KW-0238">DNA-binding</keyword>
<dbReference type="SMART" id="SM00347">
    <property type="entry name" value="HTH_MARR"/>
    <property type="match status" value="1"/>
</dbReference>
<evidence type="ECO:0000256" key="3">
    <source>
        <dbReference type="ARBA" id="ARBA00023163"/>
    </source>
</evidence>
<evidence type="ECO:0000313" key="6">
    <source>
        <dbReference type="Proteomes" id="UP000001946"/>
    </source>
</evidence>
<dbReference type="HOGENOM" id="CLU_083287_18_3_9"/>
<evidence type="ECO:0000313" key="5">
    <source>
        <dbReference type="EMBL" id="BAE85421.1"/>
    </source>
</evidence>
<feature type="domain" description="HTH marR-type" evidence="4">
    <location>
        <begin position="14"/>
        <end position="149"/>
    </location>
</feature>
<dbReference type="InterPro" id="IPR000835">
    <property type="entry name" value="HTH_MarR-typ"/>
</dbReference>
<dbReference type="AlphaFoldDB" id="Q24RC1"/>
<keyword evidence="3" id="KW-0804">Transcription</keyword>
<dbReference type="InterPro" id="IPR036388">
    <property type="entry name" value="WH-like_DNA-bd_sf"/>
</dbReference>
<dbReference type="KEGG" id="dsy:DSY3632"/>
<dbReference type="EMBL" id="AP008230">
    <property type="protein sequence ID" value="BAE85421.1"/>
    <property type="molecule type" value="Genomic_DNA"/>
</dbReference>
<dbReference type="InterPro" id="IPR036390">
    <property type="entry name" value="WH_DNA-bd_sf"/>
</dbReference>
<evidence type="ECO:0000256" key="2">
    <source>
        <dbReference type="ARBA" id="ARBA00023125"/>
    </source>
</evidence>
<dbReference type="Gene3D" id="1.10.10.10">
    <property type="entry name" value="Winged helix-like DNA-binding domain superfamily/Winged helix DNA-binding domain"/>
    <property type="match status" value="1"/>
</dbReference>
<dbReference type="PANTHER" id="PTHR42756:SF1">
    <property type="entry name" value="TRANSCRIPTIONAL REPRESSOR OF EMRAB OPERON"/>
    <property type="match status" value="1"/>
</dbReference>
<protein>
    <recommendedName>
        <fullName evidence="4">HTH marR-type domain-containing protein</fullName>
    </recommendedName>
</protein>
<organism evidence="5 6">
    <name type="scientific">Desulfitobacterium hafniense (strain Y51)</name>
    <dbReference type="NCBI Taxonomy" id="138119"/>
    <lineage>
        <taxon>Bacteria</taxon>
        <taxon>Bacillati</taxon>
        <taxon>Bacillota</taxon>
        <taxon>Clostridia</taxon>
        <taxon>Eubacteriales</taxon>
        <taxon>Desulfitobacteriaceae</taxon>
        <taxon>Desulfitobacterium</taxon>
    </lineage>
</organism>
<keyword evidence="1" id="KW-0805">Transcription regulation</keyword>
<name>Q24RC1_DESHY</name>
<dbReference type="PRINTS" id="PR00598">
    <property type="entry name" value="HTHMARR"/>
</dbReference>